<dbReference type="AlphaFoldDB" id="A0A009IR96"/>
<accession>A0A009IR96</accession>
<dbReference type="EMBL" id="JEWH01000004">
    <property type="protein sequence ID" value="EXB07249.1"/>
    <property type="molecule type" value="Genomic_DNA"/>
</dbReference>
<evidence type="ECO:0000313" key="1">
    <source>
        <dbReference type="EMBL" id="EXB07249.1"/>
    </source>
</evidence>
<dbReference type="RefSeq" id="WP_171071235.1">
    <property type="nucleotide sequence ID" value="NZ_JEWH01000004.1"/>
</dbReference>
<comment type="caution">
    <text evidence="1">The sequence shown here is derived from an EMBL/GenBank/DDBJ whole genome shotgun (WGS) entry which is preliminary data.</text>
</comment>
<gene>
    <name evidence="1" type="ORF">J512_0635</name>
</gene>
<protein>
    <submittedName>
        <fullName evidence="1">Uncharacterized protein</fullName>
    </submittedName>
</protein>
<dbReference type="Proteomes" id="UP000020595">
    <property type="component" value="Unassembled WGS sequence"/>
</dbReference>
<evidence type="ECO:0000313" key="2">
    <source>
        <dbReference type="Proteomes" id="UP000020595"/>
    </source>
</evidence>
<dbReference type="PATRIC" id="fig|1310613.3.peg.609"/>
<sequence length="56" mass="6542">MSWVVYKFHESVQVVPEDDLRPHTFFHCECHPKIVDGIFIHNSFDGREATETLLPS</sequence>
<reference evidence="1 2" key="1">
    <citation type="submission" date="2014-02" db="EMBL/GenBank/DDBJ databases">
        <title>Comparative genomics and transcriptomics to identify genetic mechanisms underlying the emergence of carbapenem resistant Acinetobacter baumannii (CRAb).</title>
        <authorList>
            <person name="Harris A.D."/>
            <person name="Johnson K.J."/>
            <person name="George J."/>
            <person name="Shefchek K."/>
            <person name="Daugherty S.C."/>
            <person name="Parankush S."/>
            <person name="Sadzewicz L."/>
            <person name="Tallon L."/>
            <person name="Sengamalay N."/>
            <person name="Hazen T.H."/>
            <person name="Rasko D.A."/>
        </authorList>
    </citation>
    <scope>NUCLEOTIDE SEQUENCE [LARGE SCALE GENOMIC DNA]</scope>
    <source>
        <strain evidence="1 2">1295743</strain>
    </source>
</reference>
<proteinExistence type="predicted"/>
<organism evidence="1 2">
    <name type="scientific">Acinetobacter baumannii (strain 1295743)</name>
    <dbReference type="NCBI Taxonomy" id="1310613"/>
    <lineage>
        <taxon>Bacteria</taxon>
        <taxon>Pseudomonadati</taxon>
        <taxon>Pseudomonadota</taxon>
        <taxon>Gammaproteobacteria</taxon>
        <taxon>Moraxellales</taxon>
        <taxon>Moraxellaceae</taxon>
        <taxon>Acinetobacter</taxon>
        <taxon>Acinetobacter calcoaceticus/baumannii complex</taxon>
    </lineage>
</organism>
<name>A0A009IR96_ACIB9</name>